<evidence type="ECO:0000313" key="2">
    <source>
        <dbReference type="EMBL" id="GIJ25208.1"/>
    </source>
</evidence>
<keyword evidence="1" id="KW-1133">Transmembrane helix</keyword>
<dbReference type="Proteomes" id="UP000653076">
    <property type="component" value="Unassembled WGS sequence"/>
</dbReference>
<sequence>MRFAYVVAAEVRKTLTLPATFVALAVAVLGPVGITVLNALSVAARCGPDDQS</sequence>
<protein>
    <submittedName>
        <fullName evidence="2">Uncharacterized protein</fullName>
    </submittedName>
</protein>
<dbReference type="RefSeq" id="WP_204032336.1">
    <property type="nucleotide sequence ID" value="NZ_BOPC01000004.1"/>
</dbReference>
<comment type="caution">
    <text evidence="2">The sequence shown here is derived from an EMBL/GenBank/DDBJ whole genome shotgun (WGS) entry which is preliminary data.</text>
</comment>
<proteinExistence type="predicted"/>
<evidence type="ECO:0000256" key="1">
    <source>
        <dbReference type="SAM" id="Phobius"/>
    </source>
</evidence>
<reference evidence="2 3" key="1">
    <citation type="submission" date="2021-01" db="EMBL/GenBank/DDBJ databases">
        <title>Whole genome shotgun sequence of Verrucosispora qiuiae NBRC 106684.</title>
        <authorList>
            <person name="Komaki H."/>
            <person name="Tamura T."/>
        </authorList>
    </citation>
    <scope>NUCLEOTIDE SEQUENCE [LARGE SCALE GENOMIC DNA]</scope>
    <source>
        <strain evidence="2 3">NBRC 106684</strain>
    </source>
</reference>
<evidence type="ECO:0000313" key="3">
    <source>
        <dbReference type="Proteomes" id="UP000653076"/>
    </source>
</evidence>
<keyword evidence="3" id="KW-1185">Reference proteome</keyword>
<name>A0ABQ4J4W5_9ACTN</name>
<keyword evidence="1" id="KW-0812">Transmembrane</keyword>
<accession>A0ABQ4J4W5</accession>
<gene>
    <name evidence="2" type="ORF">Vqi01_03700</name>
</gene>
<keyword evidence="1" id="KW-0472">Membrane</keyword>
<feature type="transmembrane region" description="Helical" evidence="1">
    <location>
        <begin position="21"/>
        <end position="44"/>
    </location>
</feature>
<dbReference type="EMBL" id="BOPC01000004">
    <property type="protein sequence ID" value="GIJ25208.1"/>
    <property type="molecule type" value="Genomic_DNA"/>
</dbReference>
<organism evidence="2 3">
    <name type="scientific">Micromonospora qiuiae</name>
    <dbReference type="NCBI Taxonomy" id="502268"/>
    <lineage>
        <taxon>Bacteria</taxon>
        <taxon>Bacillati</taxon>
        <taxon>Actinomycetota</taxon>
        <taxon>Actinomycetes</taxon>
        <taxon>Micromonosporales</taxon>
        <taxon>Micromonosporaceae</taxon>
        <taxon>Micromonospora</taxon>
    </lineage>
</organism>